<dbReference type="InterPro" id="IPR036005">
    <property type="entry name" value="Creatinase/aminopeptidase-like"/>
</dbReference>
<gene>
    <name evidence="7" type="ORF">B9O19_00514</name>
</gene>
<dbReference type="GO" id="GO:0046872">
    <property type="term" value="F:metal ion binding"/>
    <property type="evidence" value="ECO:0007669"/>
    <property type="project" value="UniProtKB-KW"/>
</dbReference>
<dbReference type="FunFam" id="3.90.230.10:FF:000014">
    <property type="entry name" value="Aminopeptidase P family protein"/>
    <property type="match status" value="1"/>
</dbReference>
<dbReference type="PANTHER" id="PTHR46112">
    <property type="entry name" value="AMINOPEPTIDASE"/>
    <property type="match status" value="1"/>
</dbReference>
<dbReference type="Pfam" id="PF01321">
    <property type="entry name" value="Creatinase_N"/>
    <property type="match status" value="1"/>
</dbReference>
<dbReference type="RefSeq" id="WP_102364980.1">
    <property type="nucleotide sequence ID" value="NZ_CP020991.1"/>
</dbReference>
<keyword evidence="3" id="KW-0378">Hydrolase</keyword>
<dbReference type="SUPFAM" id="SSF55920">
    <property type="entry name" value="Creatinase/aminopeptidase"/>
    <property type="match status" value="1"/>
</dbReference>
<dbReference type="PANTHER" id="PTHR46112:SF3">
    <property type="entry name" value="AMINOPEPTIDASE YPDF"/>
    <property type="match status" value="1"/>
</dbReference>
<evidence type="ECO:0000313" key="7">
    <source>
        <dbReference type="EMBL" id="AUO18697.1"/>
    </source>
</evidence>
<feature type="domain" description="Peptidase M24" evidence="5">
    <location>
        <begin position="135"/>
        <end position="337"/>
    </location>
</feature>
<protein>
    <submittedName>
        <fullName evidence="7">Peptidase M24</fullName>
    </submittedName>
</protein>
<sequence length="354" mass="39687">MKNIFEELKLSNETAVLICSPYNMKYFSGFSGGEGYVIITKENKYLLVDSRYTGIAKEEAYKDFLIFEFGLNYPLADMLKNILLENQIKNLVFEDDFISVKVFNMFINIADNIEFCPMSYDINKIRMIKSDEELELIAKAEQIGVDAFKHILSYIKPGVSEKDIAAELEYFMKKNGAEKTSFDTIVLSGERTALPHGVPGDRIIKNGDFLLMDYGCVYNGYCSDMTRTIMIGKADKKQKEIYNTVLNAQMTGLNVLKAGIGGFSADKAARDVIDEAGYGDYFGHSLGHGVGLQIHELPNLSPKSDIILEENMIVSCEPGIYIYGYGGVRIEDLVCVKNDGIRNLTNLSKELIEI</sequence>
<accession>A0A2K9P095</accession>
<evidence type="ECO:0000256" key="3">
    <source>
        <dbReference type="ARBA" id="ARBA00022801"/>
    </source>
</evidence>
<evidence type="ECO:0000256" key="1">
    <source>
        <dbReference type="ARBA" id="ARBA00008766"/>
    </source>
</evidence>
<dbReference type="OrthoDB" id="9806388at2"/>
<dbReference type="Gene3D" id="3.40.350.10">
    <property type="entry name" value="Creatinase/prolidase N-terminal domain"/>
    <property type="match status" value="1"/>
</dbReference>
<dbReference type="InterPro" id="IPR001131">
    <property type="entry name" value="Peptidase_M24B_aminopep-P_CS"/>
</dbReference>
<evidence type="ECO:0000259" key="5">
    <source>
        <dbReference type="Pfam" id="PF00557"/>
    </source>
</evidence>
<dbReference type="Pfam" id="PF00557">
    <property type="entry name" value="Peptidase_M24"/>
    <property type="match status" value="1"/>
</dbReference>
<dbReference type="KEGG" id="mpec:B9O19_00514"/>
<dbReference type="InterPro" id="IPR050659">
    <property type="entry name" value="Peptidase_M24B"/>
</dbReference>
<dbReference type="Proteomes" id="UP000235589">
    <property type="component" value="Chromosome"/>
</dbReference>
<keyword evidence="8" id="KW-1185">Reference proteome</keyword>
<dbReference type="EMBL" id="CP020991">
    <property type="protein sequence ID" value="AUO18697.1"/>
    <property type="molecule type" value="Genomic_DNA"/>
</dbReference>
<dbReference type="PROSITE" id="PS00491">
    <property type="entry name" value="PROLINE_PEPTIDASE"/>
    <property type="match status" value="1"/>
</dbReference>
<dbReference type="InterPro" id="IPR000994">
    <property type="entry name" value="Pept_M24"/>
</dbReference>
<dbReference type="CDD" id="cd01092">
    <property type="entry name" value="APP-like"/>
    <property type="match status" value="1"/>
</dbReference>
<dbReference type="SUPFAM" id="SSF53092">
    <property type="entry name" value="Creatinase/prolidase N-terminal domain"/>
    <property type="match status" value="1"/>
</dbReference>
<dbReference type="GeneID" id="98061935"/>
<dbReference type="Gene3D" id="3.90.230.10">
    <property type="entry name" value="Creatinase/methionine aminopeptidase superfamily"/>
    <property type="match status" value="1"/>
</dbReference>
<comment type="similarity">
    <text evidence="1 4">Belongs to the peptidase M24B family.</text>
</comment>
<proteinExistence type="inferred from homology"/>
<evidence type="ECO:0000256" key="2">
    <source>
        <dbReference type="ARBA" id="ARBA00022723"/>
    </source>
</evidence>
<dbReference type="AlphaFoldDB" id="A0A2K9P095"/>
<organism evidence="7 8">
    <name type="scientific">Monoglobus pectinilyticus</name>
    <dbReference type="NCBI Taxonomy" id="1981510"/>
    <lineage>
        <taxon>Bacteria</taxon>
        <taxon>Bacillati</taxon>
        <taxon>Bacillota</taxon>
        <taxon>Clostridia</taxon>
        <taxon>Monoglobales</taxon>
        <taxon>Monoglobaceae</taxon>
        <taxon>Monoglobus</taxon>
    </lineage>
</organism>
<evidence type="ECO:0000256" key="4">
    <source>
        <dbReference type="RuleBase" id="RU000590"/>
    </source>
</evidence>
<feature type="domain" description="Creatinase N-terminal" evidence="6">
    <location>
        <begin position="14"/>
        <end position="128"/>
    </location>
</feature>
<name>A0A2K9P095_9FIRM</name>
<dbReference type="InterPro" id="IPR029149">
    <property type="entry name" value="Creatin/AminoP/Spt16_N"/>
</dbReference>
<dbReference type="GO" id="GO:0016787">
    <property type="term" value="F:hydrolase activity"/>
    <property type="evidence" value="ECO:0007669"/>
    <property type="project" value="UniProtKB-KW"/>
</dbReference>
<evidence type="ECO:0000259" key="6">
    <source>
        <dbReference type="Pfam" id="PF01321"/>
    </source>
</evidence>
<dbReference type="InterPro" id="IPR000587">
    <property type="entry name" value="Creatinase_N"/>
</dbReference>
<evidence type="ECO:0000313" key="8">
    <source>
        <dbReference type="Proteomes" id="UP000235589"/>
    </source>
</evidence>
<keyword evidence="2 4" id="KW-0479">Metal-binding</keyword>
<reference evidence="7 8" key="1">
    <citation type="submission" date="2017-04" db="EMBL/GenBank/DDBJ databases">
        <title>Monoglobus pectinilyticus 14 draft genome.</title>
        <authorList>
            <person name="Kim C."/>
            <person name="Rosendale D.I."/>
            <person name="Kelly W.J."/>
            <person name="Tannock G.W."/>
            <person name="Patchett M.L."/>
            <person name="Jordens J.Z."/>
        </authorList>
    </citation>
    <scope>NUCLEOTIDE SEQUENCE [LARGE SCALE GENOMIC DNA]</scope>
    <source>
        <strain evidence="7 8">14</strain>
    </source>
</reference>